<dbReference type="Pfam" id="PF20331">
    <property type="entry name" value="DUF6626"/>
    <property type="match status" value="1"/>
</dbReference>
<reference evidence="1 2" key="1">
    <citation type="submission" date="2020-02" db="EMBL/GenBank/DDBJ databases">
        <authorList>
            <person name="Dziuba M."/>
            <person name="Kuznetsov B."/>
            <person name="Mardanov A."/>
            <person name="Ravin N."/>
            <person name="Grouzdev D."/>
        </authorList>
    </citation>
    <scope>NUCLEOTIDE SEQUENCE [LARGE SCALE GENOMIC DNA]</scope>
    <source>
        <strain evidence="1 2">SpK</strain>
    </source>
</reference>
<sequence>MLSWDDLMRACRATKVAETQEQMSDLMGKRPSYVRSLKARGKQPSVDSMAQLHTRLTELEDEFRDLIVFGFDASESRKVAHRMVAEFRDGVFRDITARCRKGGAK</sequence>
<keyword evidence="2" id="KW-1185">Reference proteome</keyword>
<name>A0A7C9UVW5_9PROT</name>
<dbReference type="InterPro" id="IPR046734">
    <property type="entry name" value="DUF6626"/>
</dbReference>
<dbReference type="EMBL" id="JAAIYP010000044">
    <property type="protein sequence ID" value="NFV81907.1"/>
    <property type="molecule type" value="Genomic_DNA"/>
</dbReference>
<evidence type="ECO:0000313" key="2">
    <source>
        <dbReference type="Proteomes" id="UP000480684"/>
    </source>
</evidence>
<gene>
    <name evidence="1" type="ORF">G4223_17500</name>
</gene>
<dbReference type="Proteomes" id="UP000480684">
    <property type="component" value="Unassembled WGS sequence"/>
</dbReference>
<comment type="caution">
    <text evidence="1">The sequence shown here is derived from an EMBL/GenBank/DDBJ whole genome shotgun (WGS) entry which is preliminary data.</text>
</comment>
<dbReference type="RefSeq" id="WP_163682389.1">
    <property type="nucleotide sequence ID" value="NZ_JAAIYP010000044.1"/>
</dbReference>
<evidence type="ECO:0000313" key="1">
    <source>
        <dbReference type="EMBL" id="NFV81907.1"/>
    </source>
</evidence>
<accession>A0A7C9UVW5</accession>
<protein>
    <submittedName>
        <fullName evidence="1">Uncharacterized protein</fullName>
    </submittedName>
</protein>
<dbReference type="AlphaFoldDB" id="A0A7C9UVW5"/>
<organism evidence="1 2">
    <name type="scientific">Magnetospirillum aberrantis SpK</name>
    <dbReference type="NCBI Taxonomy" id="908842"/>
    <lineage>
        <taxon>Bacteria</taxon>
        <taxon>Pseudomonadati</taxon>
        <taxon>Pseudomonadota</taxon>
        <taxon>Alphaproteobacteria</taxon>
        <taxon>Rhodospirillales</taxon>
        <taxon>Rhodospirillaceae</taxon>
        <taxon>Magnetospirillum</taxon>
    </lineage>
</organism>
<proteinExistence type="predicted"/>